<gene>
    <name evidence="1" type="ORF">GWR21_08565</name>
</gene>
<dbReference type="AlphaFoldDB" id="A0A6B9ZDR8"/>
<dbReference type="KEGG" id="chih:GWR21_08565"/>
<sequence>MRSHLQTAVPFPETVNMPPETALPPFHPEHLLNMTDTTGIIQHALRITPNRKEGYCTDDNSRALLLTAMAWQHGRYPEALKLMSVYLSFIHYMQMDDGYFHNFMRYDKQIIFDGSSEDAYGRTMMALGYLVEHGPSPQLIRTAEDIFLKAAPHLDGLISLRGIANSLIGVCSFARSHASGTQLINSIVHMADKLVHEYNRYTDDSWCWFEEVLTYDNAIIPLALLHAFEITRQDAYLHIAEEAISFLESKVFHDDILYPVGNNGWCSKGGTTALFDQQPLDAMAMVLFYQQALHVTDDQQYLYKMKQSWQWFMGANALGLPLYDEQTGGCADGLQADRVNENQGAESTLSFWISYFAVAKYYTDK</sequence>
<dbReference type="EMBL" id="CP048113">
    <property type="protein sequence ID" value="QHS59641.1"/>
    <property type="molecule type" value="Genomic_DNA"/>
</dbReference>
<organism evidence="1 2">
    <name type="scientific">Chitinophaga agri</name>
    <dbReference type="NCBI Taxonomy" id="2703787"/>
    <lineage>
        <taxon>Bacteria</taxon>
        <taxon>Pseudomonadati</taxon>
        <taxon>Bacteroidota</taxon>
        <taxon>Chitinophagia</taxon>
        <taxon>Chitinophagales</taxon>
        <taxon>Chitinophagaceae</taxon>
        <taxon>Chitinophaga</taxon>
    </lineage>
</organism>
<reference evidence="1 2" key="1">
    <citation type="submission" date="2020-01" db="EMBL/GenBank/DDBJ databases">
        <title>Complete genome sequence of Chitinophaga sp. H33E-04 isolated from quinoa roots.</title>
        <authorList>
            <person name="Weon H.-Y."/>
            <person name="Lee S.A."/>
        </authorList>
    </citation>
    <scope>NUCLEOTIDE SEQUENCE [LARGE SCALE GENOMIC DNA]</scope>
    <source>
        <strain evidence="1 2">H33E-04</strain>
    </source>
</reference>
<dbReference type="RefSeq" id="WP_162331336.1">
    <property type="nucleotide sequence ID" value="NZ_CP048113.1"/>
</dbReference>
<proteinExistence type="predicted"/>
<evidence type="ECO:0000313" key="2">
    <source>
        <dbReference type="Proteomes" id="UP000476411"/>
    </source>
</evidence>
<dbReference type="InterPro" id="IPR008928">
    <property type="entry name" value="6-hairpin_glycosidase_sf"/>
</dbReference>
<dbReference type="Gene3D" id="1.50.10.20">
    <property type="match status" value="1"/>
</dbReference>
<dbReference type="SUPFAM" id="SSF48208">
    <property type="entry name" value="Six-hairpin glycosidases"/>
    <property type="match status" value="1"/>
</dbReference>
<name>A0A6B9ZDR8_9BACT</name>
<dbReference type="Proteomes" id="UP000476411">
    <property type="component" value="Chromosome"/>
</dbReference>
<dbReference type="GO" id="GO:0016740">
    <property type="term" value="F:transferase activity"/>
    <property type="evidence" value="ECO:0007669"/>
    <property type="project" value="UniProtKB-KW"/>
</dbReference>
<accession>A0A6B9ZDR8</accession>
<keyword evidence="2" id="KW-1185">Reference proteome</keyword>
<dbReference type="GO" id="GO:0005975">
    <property type="term" value="P:carbohydrate metabolic process"/>
    <property type="evidence" value="ECO:0007669"/>
    <property type="project" value="InterPro"/>
</dbReference>
<keyword evidence="1" id="KW-0808">Transferase</keyword>
<evidence type="ECO:0000313" key="1">
    <source>
        <dbReference type="EMBL" id="QHS59641.1"/>
    </source>
</evidence>
<protein>
    <submittedName>
        <fullName evidence="1">Glycosyltransferase</fullName>
    </submittedName>
</protein>